<dbReference type="GO" id="GO:0022857">
    <property type="term" value="F:transmembrane transporter activity"/>
    <property type="evidence" value="ECO:0007669"/>
    <property type="project" value="TreeGrafter"/>
</dbReference>
<comment type="caution">
    <text evidence="11">The sequence shown here is derived from an EMBL/GenBank/DDBJ whole genome shotgun (WGS) entry which is preliminary data.</text>
</comment>
<keyword evidence="4 9" id="KW-0132">Cell division</keyword>
<dbReference type="PANTHER" id="PTHR24220:SF470">
    <property type="entry name" value="CELL DIVISION ATP-BINDING PROTEIN FTSE"/>
    <property type="match status" value="1"/>
</dbReference>
<keyword evidence="7 9" id="KW-0472">Membrane</keyword>
<evidence type="ECO:0000256" key="5">
    <source>
        <dbReference type="ARBA" id="ARBA00022741"/>
    </source>
</evidence>
<dbReference type="AlphaFoldDB" id="A0A2M7CHS4"/>
<dbReference type="Pfam" id="PF00005">
    <property type="entry name" value="ABC_tran"/>
    <property type="match status" value="1"/>
</dbReference>
<sequence length="248" mass="27612">MQLIAKLKKDAISKVKIVGTKPANLVEFFEVSKNYGNIKALCKVNVAFRPGEFVSIVGPSGAGKSTLAKLLIREEIPSSGKIIVAGRDVASFNRRTLSKYRRKIGVVFQDYKLLAHKSVFENIAFALEVCDALTSEIRDRVPKILNMVGLFDRANNYPHELSGGEKQRVSIARALIHSPKILIADEPTGNLDPKNTKEVIDLLLQINRSGTLVVLATHDESIVNQLFRRVIKVENGKITQDQNRSKYF</sequence>
<dbReference type="NCBIfam" id="TIGR02673">
    <property type="entry name" value="FtsE"/>
    <property type="match status" value="1"/>
</dbReference>
<keyword evidence="3 9" id="KW-1003">Cell membrane</keyword>
<dbReference type="PROSITE" id="PS50893">
    <property type="entry name" value="ABC_TRANSPORTER_2"/>
    <property type="match status" value="1"/>
</dbReference>
<dbReference type="InterPro" id="IPR015854">
    <property type="entry name" value="ABC_transpr_LolD-like"/>
</dbReference>
<keyword evidence="5 9" id="KW-0547">Nucleotide-binding</keyword>
<dbReference type="GO" id="GO:0051301">
    <property type="term" value="P:cell division"/>
    <property type="evidence" value="ECO:0007669"/>
    <property type="project" value="UniProtKB-UniRule"/>
</dbReference>
<dbReference type="InterPro" id="IPR017871">
    <property type="entry name" value="ABC_transporter-like_CS"/>
</dbReference>
<feature type="domain" description="ABC transporter" evidence="10">
    <location>
        <begin position="26"/>
        <end position="248"/>
    </location>
</feature>
<evidence type="ECO:0000256" key="3">
    <source>
        <dbReference type="ARBA" id="ARBA00022475"/>
    </source>
</evidence>
<comment type="similarity">
    <text evidence="1 9">Belongs to the ABC transporter superfamily.</text>
</comment>
<gene>
    <name evidence="9 11" type="primary">ftsE</name>
    <name evidence="11" type="ORF">COS38_03095</name>
</gene>
<accession>A0A2M7CHS4</accession>
<evidence type="ECO:0000256" key="1">
    <source>
        <dbReference type="ARBA" id="ARBA00005417"/>
    </source>
</evidence>
<evidence type="ECO:0000313" key="12">
    <source>
        <dbReference type="Proteomes" id="UP000229966"/>
    </source>
</evidence>
<dbReference type="PROSITE" id="PS00211">
    <property type="entry name" value="ABC_TRANSPORTER_1"/>
    <property type="match status" value="1"/>
</dbReference>
<dbReference type="InterPro" id="IPR003593">
    <property type="entry name" value="AAA+_ATPase"/>
</dbReference>
<evidence type="ECO:0000256" key="2">
    <source>
        <dbReference type="ARBA" id="ARBA00020019"/>
    </source>
</evidence>
<dbReference type="InterPro" id="IPR003439">
    <property type="entry name" value="ABC_transporter-like_ATP-bd"/>
</dbReference>
<dbReference type="GO" id="GO:0005524">
    <property type="term" value="F:ATP binding"/>
    <property type="evidence" value="ECO:0007669"/>
    <property type="project" value="UniProtKB-UniRule"/>
</dbReference>
<dbReference type="GO" id="GO:0016887">
    <property type="term" value="F:ATP hydrolysis activity"/>
    <property type="evidence" value="ECO:0007669"/>
    <property type="project" value="InterPro"/>
</dbReference>
<evidence type="ECO:0000259" key="10">
    <source>
        <dbReference type="PROSITE" id="PS50893"/>
    </source>
</evidence>
<keyword evidence="8 9" id="KW-0131">Cell cycle</keyword>
<dbReference type="InterPro" id="IPR005286">
    <property type="entry name" value="Cell_div_FtsE"/>
</dbReference>
<name>A0A2M7CHS4_9BACT</name>
<dbReference type="EMBL" id="PEUM01000088">
    <property type="protein sequence ID" value="PIV25171.1"/>
    <property type="molecule type" value="Genomic_DNA"/>
</dbReference>
<evidence type="ECO:0000256" key="4">
    <source>
        <dbReference type="ARBA" id="ARBA00022618"/>
    </source>
</evidence>
<evidence type="ECO:0000256" key="8">
    <source>
        <dbReference type="ARBA" id="ARBA00023306"/>
    </source>
</evidence>
<dbReference type="Proteomes" id="UP000229966">
    <property type="component" value="Unassembled WGS sequence"/>
</dbReference>
<reference evidence="12" key="1">
    <citation type="submission" date="2017-09" db="EMBL/GenBank/DDBJ databases">
        <title>Depth-based differentiation of microbial function through sediment-hosted aquifers and enrichment of novel symbionts in the deep terrestrial subsurface.</title>
        <authorList>
            <person name="Probst A.J."/>
            <person name="Ladd B."/>
            <person name="Jarett J.K."/>
            <person name="Geller-Mcgrath D.E."/>
            <person name="Sieber C.M.K."/>
            <person name="Emerson J.B."/>
            <person name="Anantharaman K."/>
            <person name="Thomas B.C."/>
            <person name="Malmstrom R."/>
            <person name="Stieglmeier M."/>
            <person name="Klingl A."/>
            <person name="Woyke T."/>
            <person name="Ryan C.M."/>
            <person name="Banfield J.F."/>
        </authorList>
    </citation>
    <scope>NUCLEOTIDE SEQUENCE [LARGE SCALE GENOMIC DNA]</scope>
</reference>
<comment type="subunit">
    <text evidence="9">Homodimer. Forms a membrane-associated complex with FtsX.</text>
</comment>
<dbReference type="PANTHER" id="PTHR24220">
    <property type="entry name" value="IMPORT ATP-BINDING PROTEIN"/>
    <property type="match status" value="1"/>
</dbReference>
<comment type="subcellular location">
    <subcellularLocation>
        <location evidence="9">Cell membrane</location>
        <topology evidence="9">Peripheral membrane protein</topology>
        <orientation evidence="9">Cytoplasmic side</orientation>
    </subcellularLocation>
</comment>
<evidence type="ECO:0000256" key="6">
    <source>
        <dbReference type="ARBA" id="ARBA00022840"/>
    </source>
</evidence>
<dbReference type="Gene3D" id="3.40.50.300">
    <property type="entry name" value="P-loop containing nucleotide triphosphate hydrolases"/>
    <property type="match status" value="1"/>
</dbReference>
<evidence type="ECO:0000256" key="9">
    <source>
        <dbReference type="RuleBase" id="RU365094"/>
    </source>
</evidence>
<dbReference type="FunFam" id="3.40.50.300:FF:000056">
    <property type="entry name" value="Cell division ATP-binding protein FtsE"/>
    <property type="match status" value="1"/>
</dbReference>
<dbReference type="InterPro" id="IPR027417">
    <property type="entry name" value="P-loop_NTPase"/>
</dbReference>
<comment type="function">
    <text evidence="9">Part of the ABC transporter FtsEX involved in cellular division.</text>
</comment>
<evidence type="ECO:0000256" key="7">
    <source>
        <dbReference type="ARBA" id="ARBA00023136"/>
    </source>
</evidence>
<dbReference type="SUPFAM" id="SSF52540">
    <property type="entry name" value="P-loop containing nucleoside triphosphate hydrolases"/>
    <property type="match status" value="1"/>
</dbReference>
<proteinExistence type="inferred from homology"/>
<organism evidence="11 12">
    <name type="scientific">Candidatus Berkelbacteria bacterium CG03_land_8_20_14_0_80_40_36</name>
    <dbReference type="NCBI Taxonomy" id="1974509"/>
    <lineage>
        <taxon>Bacteria</taxon>
        <taxon>Candidatus Berkelbacteria</taxon>
    </lineage>
</organism>
<keyword evidence="6 9" id="KW-0067">ATP-binding</keyword>
<dbReference type="GO" id="GO:0005886">
    <property type="term" value="C:plasma membrane"/>
    <property type="evidence" value="ECO:0007669"/>
    <property type="project" value="UniProtKB-SubCell"/>
</dbReference>
<dbReference type="SMART" id="SM00382">
    <property type="entry name" value="AAA"/>
    <property type="match status" value="1"/>
</dbReference>
<evidence type="ECO:0000313" key="11">
    <source>
        <dbReference type="EMBL" id="PIV25171.1"/>
    </source>
</evidence>
<protein>
    <recommendedName>
        <fullName evidence="2 9">Cell division ATP-binding protein FtsE</fullName>
    </recommendedName>
</protein>